<keyword evidence="1" id="KW-0812">Transmembrane</keyword>
<protein>
    <submittedName>
        <fullName evidence="2">Uncharacterized protein</fullName>
    </submittedName>
</protein>
<dbReference type="GeneID" id="5717756"/>
<evidence type="ECO:0000313" key="2">
    <source>
        <dbReference type="EMBL" id="PNW84116.1"/>
    </source>
</evidence>
<keyword evidence="1" id="KW-0472">Membrane</keyword>
<dbReference type="RefSeq" id="XP_001692277.2">
    <property type="nucleotide sequence ID" value="XM_001692225.2"/>
</dbReference>
<dbReference type="EMBL" id="CM008965">
    <property type="protein sequence ID" value="PNW84116.1"/>
    <property type="molecule type" value="Genomic_DNA"/>
</dbReference>
<dbReference type="Proteomes" id="UP000006906">
    <property type="component" value="Chromosome 4"/>
</dbReference>
<feature type="transmembrane region" description="Helical" evidence="1">
    <location>
        <begin position="215"/>
        <end position="234"/>
    </location>
</feature>
<accession>A0A2K3DUA3</accession>
<dbReference type="AlphaFoldDB" id="A0A2K3DUA3"/>
<name>A0A2K3DUA3_CHLRE</name>
<feature type="transmembrane region" description="Helical" evidence="1">
    <location>
        <begin position="254"/>
        <end position="275"/>
    </location>
</feature>
<proteinExistence type="predicted"/>
<reference evidence="2 3" key="1">
    <citation type="journal article" date="2007" name="Science">
        <title>The Chlamydomonas genome reveals the evolution of key animal and plant functions.</title>
        <authorList>
            <person name="Merchant S.S."/>
            <person name="Prochnik S.E."/>
            <person name="Vallon O."/>
            <person name="Harris E.H."/>
            <person name="Karpowicz S.J."/>
            <person name="Witman G.B."/>
            <person name="Terry A."/>
            <person name="Salamov A."/>
            <person name="Fritz-Laylin L.K."/>
            <person name="Marechal-Drouard L."/>
            <person name="Marshall W.F."/>
            <person name="Qu L.H."/>
            <person name="Nelson D.R."/>
            <person name="Sanderfoot A.A."/>
            <person name="Spalding M.H."/>
            <person name="Kapitonov V.V."/>
            <person name="Ren Q."/>
            <person name="Ferris P."/>
            <person name="Lindquist E."/>
            <person name="Shapiro H."/>
            <person name="Lucas S.M."/>
            <person name="Grimwood J."/>
            <person name="Schmutz J."/>
            <person name="Cardol P."/>
            <person name="Cerutti H."/>
            <person name="Chanfreau G."/>
            <person name="Chen C.L."/>
            <person name="Cognat V."/>
            <person name="Croft M.T."/>
            <person name="Dent R."/>
            <person name="Dutcher S."/>
            <person name="Fernandez E."/>
            <person name="Fukuzawa H."/>
            <person name="Gonzalez-Ballester D."/>
            <person name="Gonzalez-Halphen D."/>
            <person name="Hallmann A."/>
            <person name="Hanikenne M."/>
            <person name="Hippler M."/>
            <person name="Inwood W."/>
            <person name="Jabbari K."/>
            <person name="Kalanon M."/>
            <person name="Kuras R."/>
            <person name="Lefebvre P.A."/>
            <person name="Lemaire S.D."/>
            <person name="Lobanov A.V."/>
            <person name="Lohr M."/>
            <person name="Manuell A."/>
            <person name="Meier I."/>
            <person name="Mets L."/>
            <person name="Mittag M."/>
            <person name="Mittelmeier T."/>
            <person name="Moroney J.V."/>
            <person name="Moseley J."/>
            <person name="Napoli C."/>
            <person name="Nedelcu A.M."/>
            <person name="Niyogi K."/>
            <person name="Novoselov S.V."/>
            <person name="Paulsen I.T."/>
            <person name="Pazour G."/>
            <person name="Purton S."/>
            <person name="Ral J.P."/>
            <person name="Riano-Pachon D.M."/>
            <person name="Riekhof W."/>
            <person name="Rymarquis L."/>
            <person name="Schroda M."/>
            <person name="Stern D."/>
            <person name="Umen J."/>
            <person name="Willows R."/>
            <person name="Wilson N."/>
            <person name="Zimmer S.L."/>
            <person name="Allmer J."/>
            <person name="Balk J."/>
            <person name="Bisova K."/>
            <person name="Chen C.J."/>
            <person name="Elias M."/>
            <person name="Gendler K."/>
            <person name="Hauser C."/>
            <person name="Lamb M.R."/>
            <person name="Ledford H."/>
            <person name="Long J.C."/>
            <person name="Minagawa J."/>
            <person name="Page M.D."/>
            <person name="Pan J."/>
            <person name="Pootakham W."/>
            <person name="Roje S."/>
            <person name="Rose A."/>
            <person name="Stahlberg E."/>
            <person name="Terauchi A.M."/>
            <person name="Yang P."/>
            <person name="Ball S."/>
            <person name="Bowler C."/>
            <person name="Dieckmann C.L."/>
            <person name="Gladyshev V.N."/>
            <person name="Green P."/>
            <person name="Jorgensen R."/>
            <person name="Mayfield S."/>
            <person name="Mueller-Roeber B."/>
            <person name="Rajamani S."/>
            <person name="Sayre R.T."/>
            <person name="Brokstein P."/>
            <person name="Dubchak I."/>
            <person name="Goodstein D."/>
            <person name="Hornick L."/>
            <person name="Huang Y.W."/>
            <person name="Jhaveri J."/>
            <person name="Luo Y."/>
            <person name="Martinez D."/>
            <person name="Ngau W.C."/>
            <person name="Otillar B."/>
            <person name="Poliakov A."/>
            <person name="Porter A."/>
            <person name="Szajkowski L."/>
            <person name="Werner G."/>
            <person name="Zhou K."/>
            <person name="Grigoriev I.V."/>
            <person name="Rokhsar D.S."/>
            <person name="Grossman A.R."/>
        </authorList>
    </citation>
    <scope>NUCLEOTIDE SEQUENCE [LARGE SCALE GENOMIC DNA]</scope>
    <source>
        <strain evidence="3">CC-503</strain>
    </source>
</reference>
<keyword evidence="3" id="KW-1185">Reference proteome</keyword>
<dbReference type="KEGG" id="cre:CHLRE_04g221600v5"/>
<gene>
    <name evidence="2" type="ORF">CHLRE_04g221600v5</name>
</gene>
<evidence type="ECO:0000256" key="1">
    <source>
        <dbReference type="SAM" id="Phobius"/>
    </source>
</evidence>
<evidence type="ECO:0000313" key="3">
    <source>
        <dbReference type="Proteomes" id="UP000006906"/>
    </source>
</evidence>
<dbReference type="InParanoid" id="A0A2K3DUA3"/>
<dbReference type="ExpressionAtlas" id="A0A2K3DUA3">
    <property type="expression patterns" value="baseline and differential"/>
</dbReference>
<dbReference type="PaxDb" id="3055-EDP04227"/>
<keyword evidence="1" id="KW-1133">Transmembrane helix</keyword>
<sequence length="500" mass="53867">MLDTSTEGIAALTSAGNRIITTADGELRSVGNLTGKLLQDINGQVMVLSSDASSLIRAVDRQVVARGADVGRAIRDLTQVGRILGYNANRQLLLLSKDARGVIKSTGQLVRTATGSLQVVTRSAQGALLEVSHLVTDARGIMRLVAADTSQLLQAYTDLGRSVDTNITLITQQALLSMHEIQQFIHNAQGLPLAAHNLLGTVEETVQRLRMGGHMVMWFAMQALGAIAIFYIMSTWWGFCSVVFAPLLGFRLSFAINAGVSTTLVGGYTYLMLLINAGPMPLTIEQLPPPARLTPAVALPQPAAVARPALPAAAPVARAPPPGPPVPPAPPVPAQPRLQGGGWRLHPQCDHYNCDLRGPTWPAQEEGLAHIRAIAMTAAHQNNAVAFNTIGCIKHHAEPIKRVKDGWAHKRVYEGVFVRDSNVPAGWLFLPDMNSPQDGNIERYDCEDAFHAAKVANALPTRVVAFSSHGWMKSRLPNSNIRVETDMPRMGGLRGLFVRI</sequence>
<organism evidence="2 3">
    <name type="scientific">Chlamydomonas reinhardtii</name>
    <name type="common">Chlamydomonas smithii</name>
    <dbReference type="NCBI Taxonomy" id="3055"/>
    <lineage>
        <taxon>Eukaryota</taxon>
        <taxon>Viridiplantae</taxon>
        <taxon>Chlorophyta</taxon>
        <taxon>core chlorophytes</taxon>
        <taxon>Chlorophyceae</taxon>
        <taxon>CS clade</taxon>
        <taxon>Chlamydomonadales</taxon>
        <taxon>Chlamydomonadaceae</taxon>
        <taxon>Chlamydomonas</taxon>
    </lineage>
</organism>
<dbReference type="Gramene" id="PNW84116">
    <property type="protein sequence ID" value="PNW84116"/>
    <property type="gene ID" value="CHLRE_04g221600v5"/>
</dbReference>